<feature type="region of interest" description="Disordered" evidence="1">
    <location>
        <begin position="561"/>
        <end position="607"/>
    </location>
</feature>
<evidence type="ECO:0000256" key="1">
    <source>
        <dbReference type="SAM" id="MobiDB-lite"/>
    </source>
</evidence>
<dbReference type="AlphaFoldDB" id="A0ABD3REN6"/>
<name>A0ABD3REN6_9STRA</name>
<sequence length="842" mass="93213">MTPMGDRDSNGFSARGWDRDATTIALGYCRDVLAGMSSFVTELAEAEGRGSDTVAEAATRLGERRTMLLAGGGGSGGRVGPMLSSNTKLSIALLAVEEYYASVSDGVSGRWRMARSSPPPSPPPGGLGGGGGSGSSRSTLDRRRFESFERADANHPDGKERVTKNDGVDDTSMDRRSAPTTPPESMIRGMLPRLRGAATKAALRTSERERGLAEIRDKIAEAESILRKQKEWAASQWRRVADEESNIDRLYALKKMEQHELYEDQRRRRERESLDRKGTNNGDENDENKEEEGPLSREVWEMVSHVATSMEDFAHTGYSPRALLRKPNVEVADLNDSPRNQHYHYQQYHQQGRQSPEIPLRKITRADVERESDIRDIRMVAMAADESVEDAAGKLLNMMSKGDTTYRSAKLAAESCLLSECNGAVNCLRSLVAIERANLEDRSKRLGVLEAAVDAIDVRRDIDCYITADKGFPGGRSIAGEDDDGGIAAALAVLNSHCEGGQKSNGPRKYGNIERPCHFEGWGEDDTFDDEASADDVQPELFEDVIKKLFEDSLRKSCEGAVVQSVGPRGRKSPPSDEGSESHDAPDIGLGSAPGSERMRSHESHCLSREEKLKIAINALAEKTKRGQSFRKTILYELNNQRSKKTEVEGEANFDALCRIFNSFLSGCGRESIDVSNAKMLMILSQTFYMIGQVTDNVSNECSTTRDRQSRIYVKSNICHHNIWSDDDYWDQALYQCVSESLLKSGVLLNYLSSSMDDGIKVREIIAKEVKWHDLSPSEYAGAASQVHSVVFAQLGTLSHSMLELGCGIPRACNFVRRVSIRYQLPLSLRITLMQHLTKNRS</sequence>
<accession>A0ABD3REN6</accession>
<protein>
    <submittedName>
        <fullName evidence="2">Uncharacterized protein</fullName>
    </submittedName>
</protein>
<comment type="caution">
    <text evidence="2">The sequence shown here is derived from an EMBL/GenBank/DDBJ whole genome shotgun (WGS) entry which is preliminary data.</text>
</comment>
<reference evidence="2 3" key="1">
    <citation type="submission" date="2024-10" db="EMBL/GenBank/DDBJ databases">
        <title>Updated reference genomes for cyclostephanoid diatoms.</title>
        <authorList>
            <person name="Roberts W.R."/>
            <person name="Alverson A.J."/>
        </authorList>
    </citation>
    <scope>NUCLEOTIDE SEQUENCE [LARGE SCALE GENOMIC DNA]</scope>
    <source>
        <strain evidence="2 3">AJA228-03</strain>
    </source>
</reference>
<dbReference type="Proteomes" id="UP001530377">
    <property type="component" value="Unassembled WGS sequence"/>
</dbReference>
<feature type="compositionally biased region" description="Basic and acidic residues" evidence="1">
    <location>
        <begin position="597"/>
        <end position="607"/>
    </location>
</feature>
<proteinExistence type="predicted"/>
<dbReference type="PANTHER" id="PTHR13663">
    <property type="entry name" value="SIMILAR TO RIKEN CDNA 6430548M08"/>
    <property type="match status" value="1"/>
</dbReference>
<feature type="compositionally biased region" description="Basic and acidic residues" evidence="1">
    <location>
        <begin position="139"/>
        <end position="177"/>
    </location>
</feature>
<dbReference type="PANTHER" id="PTHR13663:SF2">
    <property type="entry name" value="SIMILAR TO RIKEN CDNA 6430548M08"/>
    <property type="match status" value="1"/>
</dbReference>
<evidence type="ECO:0000313" key="2">
    <source>
        <dbReference type="EMBL" id="KAL3810241.1"/>
    </source>
</evidence>
<dbReference type="InterPro" id="IPR039872">
    <property type="entry name" value="KIAA0513"/>
</dbReference>
<gene>
    <name evidence="2" type="ORF">ACHAXA_008731</name>
</gene>
<keyword evidence="3" id="KW-1185">Reference proteome</keyword>
<feature type="region of interest" description="Disordered" evidence="1">
    <location>
        <begin position="261"/>
        <end position="297"/>
    </location>
</feature>
<evidence type="ECO:0000313" key="3">
    <source>
        <dbReference type="Proteomes" id="UP001530377"/>
    </source>
</evidence>
<feature type="region of interest" description="Disordered" evidence="1">
    <location>
        <begin position="111"/>
        <end position="187"/>
    </location>
</feature>
<dbReference type="EMBL" id="JALLPB020000343">
    <property type="protein sequence ID" value="KAL3810241.1"/>
    <property type="molecule type" value="Genomic_DNA"/>
</dbReference>
<organism evidence="2 3">
    <name type="scientific">Cyclostephanos tholiformis</name>
    <dbReference type="NCBI Taxonomy" id="382380"/>
    <lineage>
        <taxon>Eukaryota</taxon>
        <taxon>Sar</taxon>
        <taxon>Stramenopiles</taxon>
        <taxon>Ochrophyta</taxon>
        <taxon>Bacillariophyta</taxon>
        <taxon>Coscinodiscophyceae</taxon>
        <taxon>Thalassiosirophycidae</taxon>
        <taxon>Stephanodiscales</taxon>
        <taxon>Stephanodiscaceae</taxon>
        <taxon>Cyclostephanos</taxon>
    </lineage>
</organism>
<feature type="compositionally biased region" description="Basic and acidic residues" evidence="1">
    <location>
        <begin position="261"/>
        <end position="278"/>
    </location>
</feature>